<protein>
    <submittedName>
        <fullName evidence="2">Uncharacterized protein</fullName>
    </submittedName>
</protein>
<organism evidence="2 3">
    <name type="scientific">Apolygus lucorum</name>
    <name type="common">Small green plant bug</name>
    <name type="synonym">Lygocoris lucorum</name>
    <dbReference type="NCBI Taxonomy" id="248454"/>
    <lineage>
        <taxon>Eukaryota</taxon>
        <taxon>Metazoa</taxon>
        <taxon>Ecdysozoa</taxon>
        <taxon>Arthropoda</taxon>
        <taxon>Hexapoda</taxon>
        <taxon>Insecta</taxon>
        <taxon>Pterygota</taxon>
        <taxon>Neoptera</taxon>
        <taxon>Paraneoptera</taxon>
        <taxon>Hemiptera</taxon>
        <taxon>Heteroptera</taxon>
        <taxon>Panheteroptera</taxon>
        <taxon>Cimicomorpha</taxon>
        <taxon>Miridae</taxon>
        <taxon>Mirini</taxon>
        <taxon>Apolygus</taxon>
    </lineage>
</organism>
<dbReference type="EMBL" id="WIXP02000016">
    <property type="protein sequence ID" value="KAF6198039.1"/>
    <property type="molecule type" value="Genomic_DNA"/>
</dbReference>
<reference evidence="2" key="1">
    <citation type="journal article" date="2021" name="Mol. Ecol. Resour.">
        <title>Apolygus lucorum genome provides insights into omnivorousness and mesophyll feeding.</title>
        <authorList>
            <person name="Liu Y."/>
            <person name="Liu H."/>
            <person name="Wang H."/>
            <person name="Huang T."/>
            <person name="Liu B."/>
            <person name="Yang B."/>
            <person name="Yin L."/>
            <person name="Li B."/>
            <person name="Zhang Y."/>
            <person name="Zhang S."/>
            <person name="Jiang F."/>
            <person name="Zhang X."/>
            <person name="Ren Y."/>
            <person name="Wang B."/>
            <person name="Wang S."/>
            <person name="Lu Y."/>
            <person name="Wu K."/>
            <person name="Fan W."/>
            <person name="Wang G."/>
        </authorList>
    </citation>
    <scope>NUCLEOTIDE SEQUENCE</scope>
    <source>
        <strain evidence="2">12Hb</strain>
    </source>
</reference>
<dbReference type="OrthoDB" id="6625808at2759"/>
<accession>A0A6A4IVQ0</accession>
<comment type="caution">
    <text evidence="2">The sequence shown here is derived from an EMBL/GenBank/DDBJ whole genome shotgun (WGS) entry which is preliminary data.</text>
</comment>
<proteinExistence type="predicted"/>
<evidence type="ECO:0000256" key="1">
    <source>
        <dbReference type="SAM" id="MobiDB-lite"/>
    </source>
</evidence>
<dbReference type="Proteomes" id="UP000466442">
    <property type="component" value="Linkage Group LG16"/>
</dbReference>
<evidence type="ECO:0000313" key="2">
    <source>
        <dbReference type="EMBL" id="KAF6198039.1"/>
    </source>
</evidence>
<sequence length="398" mass="44378">MDSANQQANREGADRNPAQQQRGYRGPPEKQTNKFIPNLHVKTEPKSKGKPNAPPHLPAGQHRNQDTTSSQSAVRNEPIRSSAFSTDFAVSEEQHVTEFTPAMTNLMLVANECLVQYSTDDTRLERSMIPEAFRYYFVAIAWIRIIALKDLQRQPLTQEEHNVLSALVAEKFTIPEPLDVYIKQYGSVVPSTESHLYPAFPPLPVQQVNGFGGYYGPLNVDTHNLYEEIPCLGVAAEAVRRSLTNDEPGPYQSALTTQNLIANENLLGYENLSLRLTEAKAKLLKLGISNTRFPEIVPSTGLNIRILQFVSNWIAQHPTFKTSHITCMSTGQGGSTTQLVNSEPSDVEFEHPVSPYCDNQMISYSTGRESTSNMGIGLYIGAQQKMVDMMLNLLFIDF</sequence>
<keyword evidence="3" id="KW-1185">Reference proteome</keyword>
<feature type="region of interest" description="Disordered" evidence="1">
    <location>
        <begin position="1"/>
        <end position="77"/>
    </location>
</feature>
<evidence type="ECO:0000313" key="3">
    <source>
        <dbReference type="Proteomes" id="UP000466442"/>
    </source>
</evidence>
<dbReference type="AlphaFoldDB" id="A0A6A4IVQ0"/>
<name>A0A6A4IVQ0_APOLU</name>
<gene>
    <name evidence="2" type="ORF">GE061_007784</name>
</gene>